<evidence type="ECO:0000313" key="7">
    <source>
        <dbReference type="Proteomes" id="UP000177921"/>
    </source>
</evidence>
<feature type="transmembrane region" description="Helical" evidence="5">
    <location>
        <begin position="35"/>
        <end position="57"/>
    </location>
</feature>
<comment type="caution">
    <text evidence="6">The sequence shown here is derived from an EMBL/GenBank/DDBJ whole genome shotgun (WGS) entry which is preliminary data.</text>
</comment>
<evidence type="ECO:0000256" key="2">
    <source>
        <dbReference type="ARBA" id="ARBA00022692"/>
    </source>
</evidence>
<feature type="transmembrane region" description="Helical" evidence="5">
    <location>
        <begin position="106"/>
        <end position="127"/>
    </location>
</feature>
<dbReference type="AlphaFoldDB" id="A0A1F5FY21"/>
<feature type="transmembrane region" description="Helical" evidence="5">
    <location>
        <begin position="63"/>
        <end position="85"/>
    </location>
</feature>
<dbReference type="Proteomes" id="UP000177921">
    <property type="component" value="Unassembled WGS sequence"/>
</dbReference>
<feature type="transmembrane region" description="Helical" evidence="5">
    <location>
        <begin position="133"/>
        <end position="156"/>
    </location>
</feature>
<dbReference type="GO" id="GO:0005384">
    <property type="term" value="F:manganese ion transmembrane transporter activity"/>
    <property type="evidence" value="ECO:0007669"/>
    <property type="project" value="InterPro"/>
</dbReference>
<dbReference type="CDD" id="cd01059">
    <property type="entry name" value="CCC1_like"/>
    <property type="match status" value="1"/>
</dbReference>
<feature type="transmembrane region" description="Helical" evidence="5">
    <location>
        <begin position="168"/>
        <end position="186"/>
    </location>
</feature>
<dbReference type="GO" id="GO:0012505">
    <property type="term" value="C:endomembrane system"/>
    <property type="evidence" value="ECO:0007669"/>
    <property type="project" value="UniProtKB-SubCell"/>
</dbReference>
<dbReference type="GO" id="GO:0030026">
    <property type="term" value="P:intracellular manganese ion homeostasis"/>
    <property type="evidence" value="ECO:0007669"/>
    <property type="project" value="InterPro"/>
</dbReference>
<dbReference type="PANTHER" id="PTHR31851">
    <property type="entry name" value="FE(2+)/MN(2+) TRANSPORTER PCL1"/>
    <property type="match status" value="1"/>
</dbReference>
<keyword evidence="2 5" id="KW-0812">Transmembrane</keyword>
<dbReference type="Pfam" id="PF01988">
    <property type="entry name" value="VIT1"/>
    <property type="match status" value="2"/>
</dbReference>
<keyword evidence="3 5" id="KW-1133">Transmembrane helix</keyword>
<evidence type="ECO:0000256" key="3">
    <source>
        <dbReference type="ARBA" id="ARBA00022989"/>
    </source>
</evidence>
<accession>A0A1F5FY21</accession>
<evidence type="ECO:0000256" key="1">
    <source>
        <dbReference type="ARBA" id="ARBA00004127"/>
    </source>
</evidence>
<evidence type="ECO:0008006" key="8">
    <source>
        <dbReference type="Google" id="ProtNLM"/>
    </source>
</evidence>
<name>A0A1F5FY21_9BACT</name>
<reference evidence="6 7" key="1">
    <citation type="journal article" date="2016" name="Nat. Commun.">
        <title>Thousands of microbial genomes shed light on interconnected biogeochemical processes in an aquifer system.</title>
        <authorList>
            <person name="Anantharaman K."/>
            <person name="Brown C.T."/>
            <person name="Hug L.A."/>
            <person name="Sharon I."/>
            <person name="Castelle C.J."/>
            <person name="Probst A.J."/>
            <person name="Thomas B.C."/>
            <person name="Singh A."/>
            <person name="Wilkins M.J."/>
            <person name="Karaoz U."/>
            <person name="Brodie E.L."/>
            <person name="Williams K.H."/>
            <person name="Hubbard S.S."/>
            <person name="Banfield J.F."/>
        </authorList>
    </citation>
    <scope>NUCLEOTIDE SEQUENCE [LARGE SCALE GENOMIC DNA]</scope>
</reference>
<evidence type="ECO:0000256" key="5">
    <source>
        <dbReference type="SAM" id="Phobius"/>
    </source>
</evidence>
<organism evidence="6 7">
    <name type="scientific">Candidatus Collierbacteria bacterium RIFOXYD1_FULL_46_26</name>
    <dbReference type="NCBI Taxonomy" id="1817732"/>
    <lineage>
        <taxon>Bacteria</taxon>
        <taxon>Candidatus Collieribacteriota</taxon>
    </lineage>
</organism>
<gene>
    <name evidence="6" type="ORF">A2618_03235</name>
</gene>
<keyword evidence="4 5" id="KW-0472">Membrane</keyword>
<dbReference type="EMBL" id="MFAR01000036">
    <property type="protein sequence ID" value="OGD84464.1"/>
    <property type="molecule type" value="Genomic_DNA"/>
</dbReference>
<sequence>MGSVRRVFNSPIPDKYMSIFRLLHRHHQDDTFLRNFIFGVEDSLVSTVGLLAGVATADLTGRAILTTGIVLIVVEGFSMGIGSFVTEETTEEMTGSTPHPLLALKGGLIMLFSYIVAGFIPLAPYLFLRGYPAMLTSVISSLIGLWLLGYSTAIWYHRPRPVRRATRMFLLGGFAVSIGMLIGNLFHL</sequence>
<evidence type="ECO:0000256" key="4">
    <source>
        <dbReference type="ARBA" id="ARBA00023136"/>
    </source>
</evidence>
<comment type="subcellular location">
    <subcellularLocation>
        <location evidence="1">Endomembrane system</location>
        <topology evidence="1">Multi-pass membrane protein</topology>
    </subcellularLocation>
</comment>
<protein>
    <recommendedName>
        <fullName evidence="8">VIT family protein</fullName>
    </recommendedName>
</protein>
<dbReference type="InterPro" id="IPR008217">
    <property type="entry name" value="Ccc1_fam"/>
</dbReference>
<proteinExistence type="predicted"/>
<evidence type="ECO:0000313" key="6">
    <source>
        <dbReference type="EMBL" id="OGD84464.1"/>
    </source>
</evidence>